<organism evidence="3 4">
    <name type="scientific">Musa acuminata subsp. malaccensis</name>
    <name type="common">Wild banana</name>
    <name type="synonym">Musa malaccensis</name>
    <dbReference type="NCBI Taxonomy" id="214687"/>
    <lineage>
        <taxon>Eukaryota</taxon>
        <taxon>Viridiplantae</taxon>
        <taxon>Streptophyta</taxon>
        <taxon>Embryophyta</taxon>
        <taxon>Tracheophyta</taxon>
        <taxon>Spermatophyta</taxon>
        <taxon>Magnoliopsida</taxon>
        <taxon>Liliopsida</taxon>
        <taxon>Zingiberales</taxon>
        <taxon>Musaceae</taxon>
        <taxon>Musa</taxon>
    </lineage>
</organism>
<protein>
    <submittedName>
        <fullName evidence="2">(wild Malaysian banana) hypothetical protein</fullName>
    </submittedName>
</protein>
<keyword evidence="1" id="KW-1133">Transmembrane helix</keyword>
<dbReference type="Proteomes" id="UP000012960">
    <property type="component" value="Unplaced"/>
</dbReference>
<dbReference type="InParanoid" id="A0A804JJV2"/>
<keyword evidence="4" id="KW-1185">Reference proteome</keyword>
<reference evidence="3" key="2">
    <citation type="submission" date="2021-05" db="UniProtKB">
        <authorList>
            <consortium name="EnsemblPlants"/>
        </authorList>
    </citation>
    <scope>IDENTIFICATION</scope>
    <source>
        <strain evidence="3">subsp. malaccensis</strain>
    </source>
</reference>
<evidence type="ECO:0000313" key="3">
    <source>
        <dbReference type="EnsemblPlants" id="Ma06_p24280.1"/>
    </source>
</evidence>
<dbReference type="FunCoup" id="A0A804JJV2">
    <property type="interactions" value="4"/>
</dbReference>
<dbReference type="Gramene" id="Ma06_t24280.1">
    <property type="protein sequence ID" value="Ma06_p24280.1"/>
    <property type="gene ID" value="Ma06_g24280"/>
</dbReference>
<evidence type="ECO:0000313" key="4">
    <source>
        <dbReference type="Proteomes" id="UP000012960"/>
    </source>
</evidence>
<dbReference type="OrthoDB" id="421979at2759"/>
<reference evidence="2" key="1">
    <citation type="submission" date="2021-03" db="EMBL/GenBank/DDBJ databases">
        <authorList>
            <consortium name="Genoscope - CEA"/>
            <person name="William W."/>
        </authorList>
    </citation>
    <scope>NUCLEOTIDE SEQUENCE</scope>
    <source>
        <strain evidence="2">Doubled-haploid Pahang</strain>
    </source>
</reference>
<name>A0A804JJV2_MUSAM</name>
<keyword evidence="1" id="KW-0472">Membrane</keyword>
<proteinExistence type="predicted"/>
<dbReference type="PANTHER" id="PTHR10811">
    <property type="entry name" value="FRINGE-RELATED"/>
    <property type="match status" value="1"/>
</dbReference>
<dbReference type="Pfam" id="PF04646">
    <property type="entry name" value="DUF604"/>
    <property type="match status" value="1"/>
</dbReference>
<dbReference type="InterPro" id="IPR006740">
    <property type="entry name" value="DUF604"/>
</dbReference>
<evidence type="ECO:0000256" key="1">
    <source>
        <dbReference type="SAM" id="Phobius"/>
    </source>
</evidence>
<gene>
    <name evidence="2" type="ORF">GSMUA_170970.1</name>
</gene>
<feature type="transmembrane region" description="Helical" evidence="1">
    <location>
        <begin position="30"/>
        <end position="51"/>
    </location>
</feature>
<dbReference type="EnsemblPlants" id="Ma06_t24280.1">
    <property type="protein sequence ID" value="Ma06_p24280.1"/>
    <property type="gene ID" value="Ma06_g24280"/>
</dbReference>
<sequence>MLQGWKKYLFHSKEGGDGDGGGGGVRWGRISASVCFLVLLSLAFVCFSAFYSGDYGWSAATANIGLGPAAEAAAAVADPSPTNLSHIVFGIGGSARTWSRRRGYSELWWRPGVTRGHVWLDKAPPEGAWPAMSPPYRVSANASRFRERASASRIARIVAESQRLHAGDAGVRWFVMGDDDTVFFVDNLVAMLGKYDHEEMYYVGAPSESVEQDVMHSYGLAYGGGGFAVSAPAAAELARALDGCLDRYAQLYGSDQRVHSCLSELGVPLTREPGFHQLDIRGDAYGLLAAHPVAPLVSLHHLDYLAPITPRGGDRLGALRTLMDAARLDPARILQQCFCYEAQRGFAWSVSVSWGYTVQLYPRVLAANDMEVPLRTFKTWRSFGDGPFTFNTRQVAPDRPCDRPLLYFLSSVKKKNGQDGSGSTMSEYSRYREDGRCKGLPGYGAALKVETVKVFAPKMAPAAWRRAPRRQCCRTRRSWWGRTLEVRIRNCRPGEITSPPQV</sequence>
<keyword evidence="1" id="KW-0812">Transmembrane</keyword>
<dbReference type="OMA" id="EQPVGPW"/>
<dbReference type="FunFam" id="3.90.550.50:FF:000006">
    <property type="entry name" value="Fringe-related protein-like"/>
    <property type="match status" value="1"/>
</dbReference>
<evidence type="ECO:0000313" key="2">
    <source>
        <dbReference type="EMBL" id="CAG1847302.1"/>
    </source>
</evidence>
<dbReference type="Gene3D" id="3.90.550.50">
    <property type="match status" value="1"/>
</dbReference>
<dbReference type="GO" id="GO:0008375">
    <property type="term" value="F:acetylglucosaminyltransferase activity"/>
    <property type="evidence" value="ECO:0000318"/>
    <property type="project" value="GO_Central"/>
</dbReference>
<dbReference type="AlphaFoldDB" id="A0A804JJV2"/>
<accession>A0A804JJV2</accession>
<dbReference type="EMBL" id="HG996471">
    <property type="protein sequence ID" value="CAG1847302.1"/>
    <property type="molecule type" value="Genomic_DNA"/>
</dbReference>